<accession>A0AAP2DLY6</accession>
<keyword evidence="2" id="KW-0805">Transcription regulation</keyword>
<dbReference type="Gene3D" id="1.10.1740.10">
    <property type="match status" value="1"/>
</dbReference>
<proteinExistence type="inferred from homology"/>
<dbReference type="SUPFAM" id="SSF88946">
    <property type="entry name" value="Sigma2 domain of RNA polymerase sigma factors"/>
    <property type="match status" value="1"/>
</dbReference>
<organism evidence="7 8">
    <name type="scientific">Chryseosolibacter histidini</name>
    <dbReference type="NCBI Taxonomy" id="2782349"/>
    <lineage>
        <taxon>Bacteria</taxon>
        <taxon>Pseudomonadati</taxon>
        <taxon>Bacteroidota</taxon>
        <taxon>Cytophagia</taxon>
        <taxon>Cytophagales</taxon>
        <taxon>Chryseotaleaceae</taxon>
        <taxon>Chryseosolibacter</taxon>
    </lineage>
</organism>
<dbReference type="InterPro" id="IPR013324">
    <property type="entry name" value="RNA_pol_sigma_r3/r4-like"/>
</dbReference>
<dbReference type="NCBIfam" id="TIGR02937">
    <property type="entry name" value="sigma70-ECF"/>
    <property type="match status" value="1"/>
</dbReference>
<dbReference type="PANTHER" id="PTHR43133:SF46">
    <property type="entry name" value="RNA POLYMERASE SIGMA-70 FACTOR ECF SUBFAMILY"/>
    <property type="match status" value="1"/>
</dbReference>
<keyword evidence="3" id="KW-0731">Sigma factor</keyword>
<dbReference type="InterPro" id="IPR014327">
    <property type="entry name" value="RNA_pol_sigma70_bacteroid"/>
</dbReference>
<keyword evidence="8" id="KW-1185">Reference proteome</keyword>
<dbReference type="PANTHER" id="PTHR43133">
    <property type="entry name" value="RNA POLYMERASE ECF-TYPE SIGMA FACTO"/>
    <property type="match status" value="1"/>
</dbReference>
<dbReference type="GO" id="GO:0003677">
    <property type="term" value="F:DNA binding"/>
    <property type="evidence" value="ECO:0007669"/>
    <property type="project" value="InterPro"/>
</dbReference>
<dbReference type="CDD" id="cd06171">
    <property type="entry name" value="Sigma70_r4"/>
    <property type="match status" value="1"/>
</dbReference>
<evidence type="ECO:0000256" key="1">
    <source>
        <dbReference type="ARBA" id="ARBA00010641"/>
    </source>
</evidence>
<reference evidence="7 8" key="1">
    <citation type="submission" date="2021-05" db="EMBL/GenBank/DDBJ databases">
        <title>A Polyphasic approach of four new species of the genus Ohtaekwangia: Ohtaekwangia histidinii sp. nov., Ohtaekwangia cretensis sp. nov., Ohtaekwangia indiensis sp. nov., Ohtaekwangia reichenbachii sp. nov. from diverse environment.</title>
        <authorList>
            <person name="Octaviana S."/>
        </authorList>
    </citation>
    <scope>NUCLEOTIDE SEQUENCE [LARGE SCALE GENOMIC DNA]</scope>
    <source>
        <strain evidence="7 8">PWU4</strain>
    </source>
</reference>
<dbReference type="NCBIfam" id="TIGR02985">
    <property type="entry name" value="Sig70_bacteroi1"/>
    <property type="match status" value="1"/>
</dbReference>
<comment type="similarity">
    <text evidence="1">Belongs to the sigma-70 factor family. ECF subfamily.</text>
</comment>
<feature type="domain" description="RNA polymerase sigma factor 70 region 4 type 2" evidence="6">
    <location>
        <begin position="116"/>
        <end position="167"/>
    </location>
</feature>
<comment type="caution">
    <text evidence="7">The sequence shown here is derived from an EMBL/GenBank/DDBJ whole genome shotgun (WGS) entry which is preliminary data.</text>
</comment>
<sequence>MQAPYDEKKALALLALGSETAFRQIYDQYAPAIYRVATRYFQSAELAEDLVQEIFSSLWLKREEFCRVQEFRFYLFTMAKNLAITYLKKMARQSLVNQEFSDRQGIDSTNFDRYEELLQQAVAQLPPQQKQIFNMAKVNGMSHEHIARQLNLSPSTVNNHMVAALKFIRQHVPRYIIQLAFIQRLFDQ</sequence>
<evidence type="ECO:0000313" key="7">
    <source>
        <dbReference type="EMBL" id="MBT1697924.1"/>
    </source>
</evidence>
<dbReference type="GO" id="GO:0006352">
    <property type="term" value="P:DNA-templated transcription initiation"/>
    <property type="evidence" value="ECO:0007669"/>
    <property type="project" value="InterPro"/>
</dbReference>
<dbReference type="InterPro" id="IPR013325">
    <property type="entry name" value="RNA_pol_sigma_r2"/>
</dbReference>
<dbReference type="AlphaFoldDB" id="A0AAP2DLY6"/>
<evidence type="ECO:0000313" key="8">
    <source>
        <dbReference type="Proteomes" id="UP001319200"/>
    </source>
</evidence>
<dbReference type="SUPFAM" id="SSF88659">
    <property type="entry name" value="Sigma3 and sigma4 domains of RNA polymerase sigma factors"/>
    <property type="match status" value="1"/>
</dbReference>
<dbReference type="EMBL" id="JAHESF010000012">
    <property type="protein sequence ID" value="MBT1697924.1"/>
    <property type="molecule type" value="Genomic_DNA"/>
</dbReference>
<dbReference type="RefSeq" id="WP_254163797.1">
    <property type="nucleotide sequence ID" value="NZ_JAHESF010000012.1"/>
</dbReference>
<dbReference type="Pfam" id="PF08281">
    <property type="entry name" value="Sigma70_r4_2"/>
    <property type="match status" value="1"/>
</dbReference>
<dbReference type="Proteomes" id="UP001319200">
    <property type="component" value="Unassembled WGS sequence"/>
</dbReference>
<dbReference type="InterPro" id="IPR007627">
    <property type="entry name" value="RNA_pol_sigma70_r2"/>
</dbReference>
<evidence type="ECO:0000256" key="2">
    <source>
        <dbReference type="ARBA" id="ARBA00023015"/>
    </source>
</evidence>
<dbReference type="Pfam" id="PF04542">
    <property type="entry name" value="Sigma70_r2"/>
    <property type="match status" value="1"/>
</dbReference>
<feature type="domain" description="RNA polymerase sigma-70 region 2" evidence="5">
    <location>
        <begin position="25"/>
        <end position="92"/>
    </location>
</feature>
<evidence type="ECO:0000256" key="3">
    <source>
        <dbReference type="ARBA" id="ARBA00023082"/>
    </source>
</evidence>
<evidence type="ECO:0000259" key="6">
    <source>
        <dbReference type="Pfam" id="PF08281"/>
    </source>
</evidence>
<evidence type="ECO:0000256" key="4">
    <source>
        <dbReference type="ARBA" id="ARBA00023163"/>
    </source>
</evidence>
<dbReference type="InterPro" id="IPR039425">
    <property type="entry name" value="RNA_pol_sigma-70-like"/>
</dbReference>
<keyword evidence="4" id="KW-0804">Transcription</keyword>
<protein>
    <submittedName>
        <fullName evidence="7">RNA polymerase sigma-70 factor</fullName>
    </submittedName>
</protein>
<name>A0AAP2DLY6_9BACT</name>
<evidence type="ECO:0000259" key="5">
    <source>
        <dbReference type="Pfam" id="PF04542"/>
    </source>
</evidence>
<dbReference type="Gene3D" id="1.10.10.10">
    <property type="entry name" value="Winged helix-like DNA-binding domain superfamily/Winged helix DNA-binding domain"/>
    <property type="match status" value="1"/>
</dbReference>
<dbReference type="InterPro" id="IPR014284">
    <property type="entry name" value="RNA_pol_sigma-70_dom"/>
</dbReference>
<dbReference type="InterPro" id="IPR013249">
    <property type="entry name" value="RNA_pol_sigma70_r4_t2"/>
</dbReference>
<gene>
    <name evidence="7" type="ORF">KK083_13610</name>
</gene>
<dbReference type="GO" id="GO:0016987">
    <property type="term" value="F:sigma factor activity"/>
    <property type="evidence" value="ECO:0007669"/>
    <property type="project" value="UniProtKB-KW"/>
</dbReference>
<dbReference type="InterPro" id="IPR036388">
    <property type="entry name" value="WH-like_DNA-bd_sf"/>
</dbReference>